<evidence type="ECO:0000256" key="10">
    <source>
        <dbReference type="SAM" id="MobiDB-lite"/>
    </source>
</evidence>
<organism evidence="12 13">
    <name type="scientific">Caldisericum exile</name>
    <dbReference type="NCBI Taxonomy" id="693075"/>
    <lineage>
        <taxon>Bacteria</taxon>
        <taxon>Pseudomonadati</taxon>
        <taxon>Caldisericota/Cryosericota group</taxon>
        <taxon>Caldisericota</taxon>
        <taxon>Caldisericia</taxon>
        <taxon>Caldisericales</taxon>
        <taxon>Caldisericaceae</taxon>
        <taxon>Caldisericum</taxon>
    </lineage>
</organism>
<dbReference type="GO" id="GO:0043952">
    <property type="term" value="P:protein transport by the Sec complex"/>
    <property type="evidence" value="ECO:0007669"/>
    <property type="project" value="UniProtKB-UniRule"/>
</dbReference>
<dbReference type="PRINTS" id="PR01755">
    <property type="entry name" value="SECFTRNLCASE"/>
</dbReference>
<dbReference type="GO" id="GO:0065002">
    <property type="term" value="P:intracellular protein transmembrane transport"/>
    <property type="evidence" value="ECO:0007669"/>
    <property type="project" value="UniProtKB-UniRule"/>
</dbReference>
<keyword evidence="6 9" id="KW-1133">Transmembrane helix</keyword>
<sequence length="358" mass="39963">MSFRDRIKNWNIIGHTKIWFSISLSLIIIGLAAIGYNWVKFGSPLNLGIDFKGGSIITLACSEQPDSQKIRDIVASIGYKDAIVQEAQGNKVIIKINATSVPPDDITKIVNEVDKLYKVNKDQTQITSIAPVIGSELMKNGAIALLLSLLFVLFYISLRFEFKIALATVLALFHDIIVTLGMLALFRIEINAPFIGAFLTIITYSVEDTVVVMDRIREKLKFKLRESFRELVNKSITEVWVRSMNTSITTFFSSLALVIFGGSALRDFSMTLLFGLLSGTYSSIYIASPLLVLFRGETLSEEIAKKESVVKVVEEAPKTETHPESNVEPALESHDEPKSAKESKQKSKKKYKSSKKRK</sequence>
<dbReference type="PANTHER" id="PTHR30081">
    <property type="entry name" value="PROTEIN-EXPORT MEMBRANE PROTEIN SEC"/>
    <property type="match status" value="1"/>
</dbReference>
<evidence type="ECO:0000256" key="4">
    <source>
        <dbReference type="ARBA" id="ARBA00022692"/>
    </source>
</evidence>
<dbReference type="HAMAP" id="MF_01464_B">
    <property type="entry name" value="SecF_B"/>
    <property type="match status" value="1"/>
</dbReference>
<evidence type="ECO:0000256" key="6">
    <source>
        <dbReference type="ARBA" id="ARBA00022989"/>
    </source>
</evidence>
<name>A0A2J6WFT6_9BACT</name>
<feature type="transmembrane region" description="Helical" evidence="9">
    <location>
        <begin position="272"/>
        <end position="294"/>
    </location>
</feature>
<evidence type="ECO:0000256" key="9">
    <source>
        <dbReference type="HAMAP-Rule" id="MF_01464"/>
    </source>
</evidence>
<accession>A0A2J6WFT6</accession>
<comment type="subcellular location">
    <subcellularLocation>
        <location evidence="1 9">Cell membrane</location>
        <topology evidence="1 9">Multi-pass membrane protein</topology>
    </subcellularLocation>
</comment>
<feature type="transmembrane region" description="Helical" evidence="9">
    <location>
        <begin position="141"/>
        <end position="158"/>
    </location>
</feature>
<dbReference type="PANTHER" id="PTHR30081:SF8">
    <property type="entry name" value="PROTEIN TRANSLOCASE SUBUNIT SECF"/>
    <property type="match status" value="1"/>
</dbReference>
<evidence type="ECO:0000256" key="2">
    <source>
        <dbReference type="ARBA" id="ARBA00022448"/>
    </source>
</evidence>
<dbReference type="NCBIfam" id="TIGR00966">
    <property type="entry name" value="transloc_SecF"/>
    <property type="match status" value="1"/>
</dbReference>
<dbReference type="NCBIfam" id="TIGR00916">
    <property type="entry name" value="2A0604s01"/>
    <property type="match status" value="1"/>
</dbReference>
<feature type="region of interest" description="Disordered" evidence="10">
    <location>
        <begin position="314"/>
        <end position="358"/>
    </location>
</feature>
<dbReference type="GO" id="GO:0005886">
    <property type="term" value="C:plasma membrane"/>
    <property type="evidence" value="ECO:0007669"/>
    <property type="project" value="UniProtKB-SubCell"/>
</dbReference>
<evidence type="ECO:0000313" key="12">
    <source>
        <dbReference type="EMBL" id="PMP68796.1"/>
    </source>
</evidence>
<proteinExistence type="inferred from homology"/>
<gene>
    <name evidence="9 12" type="primary">secF</name>
    <name evidence="12" type="ORF">C0189_00535</name>
</gene>
<feature type="transmembrane region" description="Helical" evidence="9">
    <location>
        <begin position="165"/>
        <end position="188"/>
    </location>
</feature>
<dbReference type="Gene3D" id="1.20.1640.10">
    <property type="entry name" value="Multidrug efflux transporter AcrB transmembrane domain"/>
    <property type="match status" value="1"/>
</dbReference>
<dbReference type="GO" id="GO:0015450">
    <property type="term" value="F:protein-transporting ATPase activity"/>
    <property type="evidence" value="ECO:0007669"/>
    <property type="project" value="InterPro"/>
</dbReference>
<evidence type="ECO:0000256" key="7">
    <source>
        <dbReference type="ARBA" id="ARBA00023010"/>
    </source>
</evidence>
<dbReference type="SUPFAM" id="SSF82866">
    <property type="entry name" value="Multidrug efflux transporter AcrB transmembrane domain"/>
    <property type="match status" value="1"/>
</dbReference>
<dbReference type="Pfam" id="PF02355">
    <property type="entry name" value="SecD_SecF_C"/>
    <property type="match status" value="1"/>
</dbReference>
<keyword evidence="8 9" id="KW-0472">Membrane</keyword>
<evidence type="ECO:0000259" key="11">
    <source>
        <dbReference type="Pfam" id="PF02355"/>
    </source>
</evidence>
<reference evidence="12 13" key="1">
    <citation type="submission" date="2018-01" db="EMBL/GenBank/DDBJ databases">
        <title>Metagenomic assembled genomes from two thermal pools in the Uzon Caldera, Kamchatka, Russia.</title>
        <authorList>
            <person name="Wilkins L."/>
            <person name="Ettinger C."/>
        </authorList>
    </citation>
    <scope>NUCLEOTIDE SEQUENCE [LARGE SCALE GENOMIC DNA]</scope>
    <source>
        <strain evidence="12">ZAV-07</strain>
    </source>
</reference>
<feature type="transmembrane region" description="Helical" evidence="9">
    <location>
        <begin position="194"/>
        <end position="213"/>
    </location>
</feature>
<dbReference type="InterPro" id="IPR055344">
    <property type="entry name" value="SecD_SecF_C_bact"/>
</dbReference>
<keyword evidence="2 9" id="KW-0813">Transport</keyword>
<dbReference type="Proteomes" id="UP000237040">
    <property type="component" value="Unassembled WGS sequence"/>
</dbReference>
<dbReference type="Pfam" id="PF07549">
    <property type="entry name" value="Sec_GG"/>
    <property type="match status" value="1"/>
</dbReference>
<dbReference type="EMBL" id="PNIL01000006">
    <property type="protein sequence ID" value="PMP68796.1"/>
    <property type="molecule type" value="Genomic_DNA"/>
</dbReference>
<keyword evidence="4 9" id="KW-0812">Transmembrane</keyword>
<evidence type="ECO:0000256" key="1">
    <source>
        <dbReference type="ARBA" id="ARBA00004651"/>
    </source>
</evidence>
<keyword evidence="7 9" id="KW-0811">Translocation</keyword>
<feature type="transmembrane region" description="Helical" evidence="9">
    <location>
        <begin position="239"/>
        <end position="260"/>
    </location>
</feature>
<dbReference type="InterPro" id="IPR022813">
    <property type="entry name" value="SecD/SecF_arch_bac"/>
</dbReference>
<comment type="similarity">
    <text evidence="9">Belongs to the SecD/SecF family. SecF subfamily.</text>
</comment>
<comment type="function">
    <text evidence="9">Part of the Sec protein translocase complex. Interacts with the SecYEG preprotein conducting channel. SecDF uses the proton motive force (PMF) to complete protein translocation after the ATP-dependent function of SecA.</text>
</comment>
<protein>
    <recommendedName>
        <fullName evidence="9">Protein-export membrane protein SecF</fullName>
    </recommendedName>
</protein>
<dbReference type="GO" id="GO:0006605">
    <property type="term" value="P:protein targeting"/>
    <property type="evidence" value="ECO:0007669"/>
    <property type="project" value="UniProtKB-UniRule"/>
</dbReference>
<comment type="caution">
    <text evidence="12">The sequence shown here is derived from an EMBL/GenBank/DDBJ whole genome shotgun (WGS) entry which is preliminary data.</text>
</comment>
<evidence type="ECO:0000256" key="5">
    <source>
        <dbReference type="ARBA" id="ARBA00022927"/>
    </source>
</evidence>
<evidence type="ECO:0000313" key="13">
    <source>
        <dbReference type="Proteomes" id="UP000237040"/>
    </source>
</evidence>
<feature type="domain" description="Protein export membrane protein SecD/SecF C-terminal" evidence="11">
    <location>
        <begin position="115"/>
        <end position="294"/>
    </location>
</feature>
<keyword evidence="3 9" id="KW-1003">Cell membrane</keyword>
<feature type="compositionally biased region" description="Basic residues" evidence="10">
    <location>
        <begin position="346"/>
        <end position="358"/>
    </location>
</feature>
<dbReference type="InterPro" id="IPR005665">
    <property type="entry name" value="SecF_bac"/>
</dbReference>
<feature type="compositionally biased region" description="Basic and acidic residues" evidence="10">
    <location>
        <begin position="314"/>
        <end position="345"/>
    </location>
</feature>
<evidence type="ECO:0000256" key="3">
    <source>
        <dbReference type="ARBA" id="ARBA00022475"/>
    </source>
</evidence>
<dbReference type="InterPro" id="IPR022645">
    <property type="entry name" value="SecD/SecF_bac"/>
</dbReference>
<comment type="subunit">
    <text evidence="9">Forms a complex with SecD. Part of the essential Sec protein translocation apparatus which comprises SecA, SecYEG and auxiliary proteins SecDF. Other proteins may also be involved.</text>
</comment>
<dbReference type="InterPro" id="IPR022646">
    <property type="entry name" value="SecD/SecF_CS"/>
</dbReference>
<keyword evidence="5 9" id="KW-0653">Protein transport</keyword>
<dbReference type="InterPro" id="IPR048634">
    <property type="entry name" value="SecD_SecF_C"/>
</dbReference>
<dbReference type="AlphaFoldDB" id="A0A2J6WFT6"/>
<evidence type="ECO:0000256" key="8">
    <source>
        <dbReference type="ARBA" id="ARBA00023136"/>
    </source>
</evidence>
<feature type="transmembrane region" description="Helical" evidence="9">
    <location>
        <begin position="20"/>
        <end position="39"/>
    </location>
</feature>